<sequence length="517" mass="59488">MVLYLDYFVISVKENMEESVIQEFYKGTRVFLTGGTGFMGKALIEKLLRDTEVETIYVLVREKKGKTAERRIDELFDDVVFDRLKSHKPKYRNRVEPIAGDCSIAGLGLSITDRQKLISTINIVLHVAATVNFNEHIKLAYSINVNATKDILDLAKEMTNLKSIVHVSTAYSNCNRNKIEEKIYDIPVNFSDVETVLDKMSKQESELCTQKLLGEWPNTYTFTKALAESVIKARGNGLPIGIFRPSIIISTYKEPMPGWIDNLYGPTGMAVGTLSGIIRVGICDGKKIADLIPIDTCVAAIVAVGWEVAQRIDRKVETIPVFNYVSSQENPLRWEEFLNINYENCLSCTPERMLWYPNLTITTNRYKYQFLKLFSHTLPALVMDLGCLIIGGKPRLLKIYGKVHKFTEILEFFSTREWIFTNKNVQGTWRKLNKRDQELFPFSMSTVHWLSYFRTYPIGVRRYMLKEPDSTLEQCNQRLKRYEFMHRALKAFLIVLVANFGSSFVFSLLRNLLKLFK</sequence>
<evidence type="ECO:0000256" key="6">
    <source>
        <dbReference type="ARBA" id="ARBA00022989"/>
    </source>
</evidence>
<dbReference type="GeneID" id="115881651"/>
<keyword evidence="5 10" id="KW-0521">NADP</keyword>
<dbReference type="Proteomes" id="UP000504635">
    <property type="component" value="Unplaced"/>
</dbReference>
<dbReference type="GO" id="GO:0005777">
    <property type="term" value="C:peroxisome"/>
    <property type="evidence" value="ECO:0007669"/>
    <property type="project" value="TreeGrafter"/>
</dbReference>
<dbReference type="InterPro" id="IPR033640">
    <property type="entry name" value="FAR_C"/>
</dbReference>
<comment type="similarity">
    <text evidence="2 10">Belongs to the fatty acyl-CoA reductase family.</text>
</comment>
<evidence type="ECO:0000259" key="11">
    <source>
        <dbReference type="Pfam" id="PF03015"/>
    </source>
</evidence>
<organism evidence="13 14">
    <name type="scientific">Sitophilus oryzae</name>
    <name type="common">Rice weevil</name>
    <name type="synonym">Curculio oryzae</name>
    <dbReference type="NCBI Taxonomy" id="7048"/>
    <lineage>
        <taxon>Eukaryota</taxon>
        <taxon>Metazoa</taxon>
        <taxon>Ecdysozoa</taxon>
        <taxon>Arthropoda</taxon>
        <taxon>Hexapoda</taxon>
        <taxon>Insecta</taxon>
        <taxon>Pterygota</taxon>
        <taxon>Neoptera</taxon>
        <taxon>Endopterygota</taxon>
        <taxon>Coleoptera</taxon>
        <taxon>Polyphaga</taxon>
        <taxon>Cucujiformia</taxon>
        <taxon>Curculionidae</taxon>
        <taxon>Dryophthorinae</taxon>
        <taxon>Sitophilus</taxon>
    </lineage>
</organism>
<evidence type="ECO:0000259" key="12">
    <source>
        <dbReference type="Pfam" id="PF07993"/>
    </source>
</evidence>
<comment type="subcellular location">
    <subcellularLocation>
        <location evidence="1">Membrane</location>
        <topology evidence="1">Multi-pass membrane protein</topology>
    </subcellularLocation>
</comment>
<keyword evidence="10" id="KW-0560">Oxidoreductase</keyword>
<evidence type="ECO:0000313" key="13">
    <source>
        <dbReference type="Proteomes" id="UP000504635"/>
    </source>
</evidence>
<evidence type="ECO:0000256" key="10">
    <source>
        <dbReference type="RuleBase" id="RU363097"/>
    </source>
</evidence>
<dbReference type="SUPFAM" id="SSF51735">
    <property type="entry name" value="NAD(P)-binding Rossmann-fold domains"/>
    <property type="match status" value="1"/>
</dbReference>
<dbReference type="Pfam" id="PF03015">
    <property type="entry name" value="Sterile"/>
    <property type="match status" value="1"/>
</dbReference>
<keyword evidence="6 10" id="KW-1133">Transmembrane helix</keyword>
<dbReference type="CDD" id="cd05236">
    <property type="entry name" value="FAR-N_SDR_e"/>
    <property type="match status" value="1"/>
</dbReference>
<dbReference type="AlphaFoldDB" id="A0A6J2XWD4"/>
<evidence type="ECO:0000256" key="9">
    <source>
        <dbReference type="ARBA" id="ARBA00052530"/>
    </source>
</evidence>
<feature type="transmembrane region" description="Helical" evidence="10">
    <location>
        <begin position="488"/>
        <end position="509"/>
    </location>
</feature>
<keyword evidence="4 10" id="KW-0812">Transmembrane</keyword>
<dbReference type="OrthoDB" id="429813at2759"/>
<dbReference type="CDD" id="cd09071">
    <property type="entry name" value="FAR_C"/>
    <property type="match status" value="1"/>
</dbReference>
<dbReference type="RefSeq" id="XP_030755080.1">
    <property type="nucleotide sequence ID" value="XM_030899220.1"/>
</dbReference>
<dbReference type="FunCoup" id="A0A6J2XWD4">
    <property type="interactions" value="61"/>
</dbReference>
<evidence type="ECO:0000256" key="1">
    <source>
        <dbReference type="ARBA" id="ARBA00004141"/>
    </source>
</evidence>
<keyword evidence="13" id="KW-1185">Reference proteome</keyword>
<dbReference type="GO" id="GO:0035336">
    <property type="term" value="P:long-chain fatty-acyl-CoA metabolic process"/>
    <property type="evidence" value="ECO:0007669"/>
    <property type="project" value="TreeGrafter"/>
</dbReference>
<keyword evidence="8 10" id="KW-0472">Membrane</keyword>
<evidence type="ECO:0000256" key="4">
    <source>
        <dbReference type="ARBA" id="ARBA00022692"/>
    </source>
</evidence>
<dbReference type="PANTHER" id="PTHR11011">
    <property type="entry name" value="MALE STERILITY PROTEIN 2-RELATED"/>
    <property type="match status" value="1"/>
</dbReference>
<evidence type="ECO:0000256" key="8">
    <source>
        <dbReference type="ARBA" id="ARBA00023136"/>
    </source>
</evidence>
<evidence type="ECO:0000256" key="5">
    <source>
        <dbReference type="ARBA" id="ARBA00022857"/>
    </source>
</evidence>
<proteinExistence type="inferred from homology"/>
<dbReference type="InterPro" id="IPR036291">
    <property type="entry name" value="NAD(P)-bd_dom_sf"/>
</dbReference>
<gene>
    <name evidence="14" type="primary">LOC115881651</name>
</gene>
<dbReference type="InterPro" id="IPR013120">
    <property type="entry name" value="FAR_NAD-bd"/>
</dbReference>
<evidence type="ECO:0000256" key="2">
    <source>
        <dbReference type="ARBA" id="ARBA00005928"/>
    </source>
</evidence>
<evidence type="ECO:0000256" key="3">
    <source>
        <dbReference type="ARBA" id="ARBA00022516"/>
    </source>
</evidence>
<feature type="domain" description="Fatty acyl-CoA reductase C-terminal" evidence="11">
    <location>
        <begin position="376"/>
        <end position="467"/>
    </location>
</feature>
<accession>A0A6J2XWD4</accession>
<feature type="domain" description="Thioester reductase (TE)" evidence="12">
    <location>
        <begin position="32"/>
        <end position="301"/>
    </location>
</feature>
<dbReference type="Gene3D" id="3.40.50.720">
    <property type="entry name" value="NAD(P)-binding Rossmann-like Domain"/>
    <property type="match status" value="1"/>
</dbReference>
<comment type="function">
    <text evidence="10">Catalyzes the reduction of fatty acyl-CoA to fatty alcohols.</text>
</comment>
<keyword evidence="7 10" id="KW-0443">Lipid metabolism</keyword>
<dbReference type="Pfam" id="PF07993">
    <property type="entry name" value="NAD_binding_4"/>
    <property type="match status" value="1"/>
</dbReference>
<dbReference type="PANTHER" id="PTHR11011:SF60">
    <property type="entry name" value="FATTY ACYL-COA REDUCTASE-RELATED"/>
    <property type="match status" value="1"/>
</dbReference>
<dbReference type="GO" id="GO:0102965">
    <property type="term" value="F:alcohol-forming long-chain fatty acyl-CoA reductase activity"/>
    <property type="evidence" value="ECO:0007669"/>
    <property type="project" value="UniProtKB-EC"/>
</dbReference>
<protein>
    <recommendedName>
        <fullName evidence="10">Fatty acyl-CoA reductase</fullName>
        <ecNumber evidence="10">1.2.1.84</ecNumber>
    </recommendedName>
</protein>
<reference evidence="14" key="1">
    <citation type="submission" date="2025-08" db="UniProtKB">
        <authorList>
            <consortium name="RefSeq"/>
        </authorList>
    </citation>
    <scope>IDENTIFICATION</scope>
    <source>
        <tissue evidence="14">Gonads</tissue>
    </source>
</reference>
<keyword evidence="3 10" id="KW-0444">Lipid biosynthesis</keyword>
<dbReference type="GO" id="GO:0016020">
    <property type="term" value="C:membrane"/>
    <property type="evidence" value="ECO:0007669"/>
    <property type="project" value="UniProtKB-SubCell"/>
</dbReference>
<name>A0A6J2XWD4_SITOR</name>
<evidence type="ECO:0000256" key="7">
    <source>
        <dbReference type="ARBA" id="ARBA00023098"/>
    </source>
</evidence>
<dbReference type="FunFam" id="3.40.50.720:FF:000143">
    <property type="entry name" value="Fatty acyl-CoA reductase"/>
    <property type="match status" value="1"/>
</dbReference>
<dbReference type="GO" id="GO:0080019">
    <property type="term" value="F:alcohol-forming very long-chain fatty acyl-CoA reductase activity"/>
    <property type="evidence" value="ECO:0007669"/>
    <property type="project" value="InterPro"/>
</dbReference>
<evidence type="ECO:0000313" key="14">
    <source>
        <dbReference type="RefSeq" id="XP_030755080.1"/>
    </source>
</evidence>
<comment type="catalytic activity">
    <reaction evidence="9 10">
        <text>a long-chain fatty acyl-CoA + 2 NADPH + 2 H(+) = a long-chain primary fatty alcohol + 2 NADP(+) + CoA</text>
        <dbReference type="Rhea" id="RHEA:52716"/>
        <dbReference type="ChEBI" id="CHEBI:15378"/>
        <dbReference type="ChEBI" id="CHEBI:57287"/>
        <dbReference type="ChEBI" id="CHEBI:57783"/>
        <dbReference type="ChEBI" id="CHEBI:58349"/>
        <dbReference type="ChEBI" id="CHEBI:77396"/>
        <dbReference type="ChEBI" id="CHEBI:83139"/>
        <dbReference type="EC" id="1.2.1.84"/>
    </reaction>
</comment>
<dbReference type="EC" id="1.2.1.84" evidence="10"/>
<dbReference type="InParanoid" id="A0A6J2XWD4"/>
<dbReference type="InterPro" id="IPR026055">
    <property type="entry name" value="FAR"/>
</dbReference>
<dbReference type="KEGG" id="soy:115881651"/>